<name>A0A074Z5V9_OPIVI</name>
<protein>
    <submittedName>
        <fullName evidence="1">Uncharacterized protein</fullName>
    </submittedName>
</protein>
<evidence type="ECO:0000313" key="1">
    <source>
        <dbReference type="EMBL" id="KER22458.1"/>
    </source>
</evidence>
<dbReference type="Proteomes" id="UP000054324">
    <property type="component" value="Unassembled WGS sequence"/>
</dbReference>
<dbReference type="CTD" id="20323638"/>
<evidence type="ECO:0000313" key="2">
    <source>
        <dbReference type="Proteomes" id="UP000054324"/>
    </source>
</evidence>
<gene>
    <name evidence="1" type="ORF">T265_09469</name>
</gene>
<dbReference type="RefSeq" id="XP_009173808.1">
    <property type="nucleotide sequence ID" value="XM_009175544.1"/>
</dbReference>
<dbReference type="EMBL" id="KL596898">
    <property type="protein sequence ID" value="KER22458.1"/>
    <property type="molecule type" value="Genomic_DNA"/>
</dbReference>
<sequence length="59" mass="6712">MSKGSQRTASFVEQSVYYPELCDVDCKGRIMCRRVRDASEEPIKGSVMTLADYCENIED</sequence>
<dbReference type="GeneID" id="20323638"/>
<reference evidence="1 2" key="1">
    <citation type="submission" date="2013-11" db="EMBL/GenBank/DDBJ databases">
        <title>Opisthorchis viverrini - life in the bile duct.</title>
        <authorList>
            <person name="Young N.D."/>
            <person name="Nagarajan N."/>
            <person name="Lin S.J."/>
            <person name="Korhonen P.K."/>
            <person name="Jex A.R."/>
            <person name="Hall R.S."/>
            <person name="Safavi-Hemami H."/>
            <person name="Kaewkong W."/>
            <person name="Bertrand D."/>
            <person name="Gao S."/>
            <person name="Seet Q."/>
            <person name="Wongkham S."/>
            <person name="Teh B.T."/>
            <person name="Wongkham C."/>
            <person name="Intapan P.M."/>
            <person name="Maleewong W."/>
            <person name="Yang X."/>
            <person name="Hu M."/>
            <person name="Wang Z."/>
            <person name="Hofmann A."/>
            <person name="Sternberg P.W."/>
            <person name="Tan P."/>
            <person name="Wang J."/>
            <person name="Gasser R.B."/>
        </authorList>
    </citation>
    <scope>NUCLEOTIDE SEQUENCE [LARGE SCALE GENOMIC DNA]</scope>
</reference>
<dbReference type="AlphaFoldDB" id="A0A074Z5V9"/>
<keyword evidence="2" id="KW-1185">Reference proteome</keyword>
<organism evidence="1 2">
    <name type="scientific">Opisthorchis viverrini</name>
    <name type="common">Southeast Asian liver fluke</name>
    <dbReference type="NCBI Taxonomy" id="6198"/>
    <lineage>
        <taxon>Eukaryota</taxon>
        <taxon>Metazoa</taxon>
        <taxon>Spiralia</taxon>
        <taxon>Lophotrochozoa</taxon>
        <taxon>Platyhelminthes</taxon>
        <taxon>Trematoda</taxon>
        <taxon>Digenea</taxon>
        <taxon>Opisthorchiida</taxon>
        <taxon>Opisthorchiata</taxon>
        <taxon>Opisthorchiidae</taxon>
        <taxon>Opisthorchis</taxon>
    </lineage>
</organism>
<dbReference type="KEGG" id="ovi:T265_09469"/>
<accession>A0A074Z5V9</accession>
<proteinExistence type="predicted"/>